<feature type="transmembrane region" description="Helical" evidence="2">
    <location>
        <begin position="191"/>
        <end position="220"/>
    </location>
</feature>
<name>A0A8J8NCU3_HALGN</name>
<keyword evidence="2" id="KW-0812">Transmembrane</keyword>
<comment type="caution">
    <text evidence="3">The sequence shown here is derived from an EMBL/GenBank/DDBJ whole genome shotgun (WGS) entry which is preliminary data.</text>
</comment>
<organism evidence="3 4">
    <name type="scientific">Halteria grandinella</name>
    <dbReference type="NCBI Taxonomy" id="5974"/>
    <lineage>
        <taxon>Eukaryota</taxon>
        <taxon>Sar</taxon>
        <taxon>Alveolata</taxon>
        <taxon>Ciliophora</taxon>
        <taxon>Intramacronucleata</taxon>
        <taxon>Spirotrichea</taxon>
        <taxon>Stichotrichia</taxon>
        <taxon>Sporadotrichida</taxon>
        <taxon>Halteriidae</taxon>
        <taxon>Halteria</taxon>
    </lineage>
</organism>
<dbReference type="Proteomes" id="UP000785679">
    <property type="component" value="Unassembled WGS sequence"/>
</dbReference>
<feature type="compositionally biased region" description="Acidic residues" evidence="1">
    <location>
        <begin position="263"/>
        <end position="276"/>
    </location>
</feature>
<evidence type="ECO:0000313" key="3">
    <source>
        <dbReference type="EMBL" id="TNV72386.1"/>
    </source>
</evidence>
<dbReference type="EMBL" id="RRYP01022579">
    <property type="protein sequence ID" value="TNV72386.1"/>
    <property type="molecule type" value="Genomic_DNA"/>
</dbReference>
<proteinExistence type="predicted"/>
<feature type="region of interest" description="Disordered" evidence="1">
    <location>
        <begin position="263"/>
        <end position="306"/>
    </location>
</feature>
<dbReference type="AlphaFoldDB" id="A0A8J8NCU3"/>
<keyword evidence="4" id="KW-1185">Reference proteome</keyword>
<feature type="transmembrane region" description="Helical" evidence="2">
    <location>
        <begin position="134"/>
        <end position="159"/>
    </location>
</feature>
<gene>
    <name evidence="3" type="ORF">FGO68_gene13646</name>
</gene>
<reference evidence="3" key="1">
    <citation type="submission" date="2019-06" db="EMBL/GenBank/DDBJ databases">
        <authorList>
            <person name="Zheng W."/>
        </authorList>
    </citation>
    <scope>NUCLEOTIDE SEQUENCE</scope>
    <source>
        <strain evidence="3">QDHG01</strain>
    </source>
</reference>
<keyword evidence="2" id="KW-0472">Membrane</keyword>
<keyword evidence="2" id="KW-1133">Transmembrane helix</keyword>
<accession>A0A8J8NCU3</accession>
<evidence type="ECO:0000256" key="2">
    <source>
        <dbReference type="SAM" id="Phobius"/>
    </source>
</evidence>
<evidence type="ECO:0000313" key="4">
    <source>
        <dbReference type="Proteomes" id="UP000785679"/>
    </source>
</evidence>
<protein>
    <submittedName>
        <fullName evidence="3">Uncharacterized protein</fullName>
    </submittedName>
</protein>
<sequence>MPIQQWALSALISGIAWRACDRYTSERRLLTAQYSSLYSPMQIYQPGSNWAGLSINLHEWCNIPLKLVRFMSKVTQYQLLNFPFFFIPLRKYLTQIERRHSAAYFQKINHQPSHLEKMHKINKRGQLLAIDREFWLRSTLVCSRIGLLQLLCGLFLYFYTIPYLGKYNAYLGKCGHDNEKSAFFWIMVHSWFVLGTGTLVLLLFLCGIAIKLTAILSYVLCPLKFLKTQRCLSRKCRRELGLGIDQLGEMAAIGRTQRYEIPEEAADPANEIPEEFEAVRSKPGRSTINEEDDNPEEDQRAELHQD</sequence>
<feature type="compositionally biased region" description="Basic and acidic residues" evidence="1">
    <location>
        <begin position="297"/>
        <end position="306"/>
    </location>
</feature>
<evidence type="ECO:0000256" key="1">
    <source>
        <dbReference type="SAM" id="MobiDB-lite"/>
    </source>
</evidence>